<evidence type="ECO:0000313" key="13">
    <source>
        <dbReference type="Proteomes" id="UP000835052"/>
    </source>
</evidence>
<evidence type="ECO:0000256" key="1">
    <source>
        <dbReference type="ARBA" id="ARBA00000189"/>
    </source>
</evidence>
<dbReference type="InterPro" id="IPR037120">
    <property type="entry name" value="Haem_peroxidase_sf_animal"/>
</dbReference>
<dbReference type="OrthoDB" id="823504at2759"/>
<protein>
    <recommendedName>
        <fullName evidence="2">peroxidase</fullName>
        <ecNumber evidence="2">1.11.1.7</ecNumber>
    </recommendedName>
</protein>
<comment type="catalytic activity">
    <reaction evidence="1">
        <text>2 a phenolic donor + H2O2 = 2 a phenolic radical donor + 2 H2O</text>
        <dbReference type="Rhea" id="RHEA:56136"/>
        <dbReference type="ChEBI" id="CHEBI:15377"/>
        <dbReference type="ChEBI" id="CHEBI:16240"/>
        <dbReference type="ChEBI" id="CHEBI:139520"/>
        <dbReference type="ChEBI" id="CHEBI:139521"/>
        <dbReference type="EC" id="1.11.1.7"/>
    </reaction>
</comment>
<feature type="compositionally biased region" description="Basic and acidic residues" evidence="11">
    <location>
        <begin position="73"/>
        <end position="84"/>
    </location>
</feature>
<dbReference type="FunFam" id="1.10.640.10:FF:000007">
    <property type="entry name" value="Peroxidase mlt-7"/>
    <property type="match status" value="1"/>
</dbReference>
<organism evidence="12 13">
    <name type="scientific">Caenorhabditis auriculariae</name>
    <dbReference type="NCBI Taxonomy" id="2777116"/>
    <lineage>
        <taxon>Eukaryota</taxon>
        <taxon>Metazoa</taxon>
        <taxon>Ecdysozoa</taxon>
        <taxon>Nematoda</taxon>
        <taxon>Chromadorea</taxon>
        <taxon>Rhabditida</taxon>
        <taxon>Rhabditina</taxon>
        <taxon>Rhabditomorpha</taxon>
        <taxon>Rhabditoidea</taxon>
        <taxon>Rhabditidae</taxon>
        <taxon>Peloderinae</taxon>
        <taxon>Caenorhabditis</taxon>
    </lineage>
</organism>
<dbReference type="GO" id="GO:0020037">
    <property type="term" value="F:heme binding"/>
    <property type="evidence" value="ECO:0007669"/>
    <property type="project" value="InterPro"/>
</dbReference>
<dbReference type="PANTHER" id="PTHR11475">
    <property type="entry name" value="OXIDASE/PEROXIDASE"/>
    <property type="match status" value="1"/>
</dbReference>
<evidence type="ECO:0000256" key="4">
    <source>
        <dbReference type="ARBA" id="ARBA00022617"/>
    </source>
</evidence>
<dbReference type="Proteomes" id="UP000835052">
    <property type="component" value="Unassembled WGS sequence"/>
</dbReference>
<dbReference type="GO" id="GO:0046872">
    <property type="term" value="F:metal ion binding"/>
    <property type="evidence" value="ECO:0007669"/>
    <property type="project" value="UniProtKB-KW"/>
</dbReference>
<evidence type="ECO:0000256" key="9">
    <source>
        <dbReference type="ARBA" id="ARBA00023157"/>
    </source>
</evidence>
<feature type="binding site" description="axial binding residue" evidence="10">
    <location>
        <position position="985"/>
    </location>
    <ligand>
        <name>heme b</name>
        <dbReference type="ChEBI" id="CHEBI:60344"/>
    </ligand>
    <ligandPart>
        <name>Fe</name>
        <dbReference type="ChEBI" id="CHEBI:18248"/>
    </ligandPart>
</feature>
<dbReference type="PROSITE" id="PS50292">
    <property type="entry name" value="PEROXIDASE_3"/>
    <property type="match status" value="2"/>
</dbReference>
<keyword evidence="9" id="KW-1015">Disulfide bond</keyword>
<evidence type="ECO:0000256" key="8">
    <source>
        <dbReference type="ARBA" id="ARBA00023004"/>
    </source>
</evidence>
<dbReference type="EC" id="1.11.1.7" evidence="2"/>
<gene>
    <name evidence="12" type="ORF">CAUJ_LOCUS10511</name>
</gene>
<evidence type="ECO:0000256" key="6">
    <source>
        <dbReference type="ARBA" id="ARBA00022729"/>
    </source>
</evidence>
<feature type="region of interest" description="Disordered" evidence="11">
    <location>
        <begin position="1"/>
        <end position="22"/>
    </location>
</feature>
<proteinExistence type="predicted"/>
<feature type="compositionally biased region" description="Basic and acidic residues" evidence="11">
    <location>
        <begin position="9"/>
        <end position="22"/>
    </location>
</feature>
<dbReference type="PRINTS" id="PR00457">
    <property type="entry name" value="ANPEROXIDASE"/>
</dbReference>
<keyword evidence="7" id="KW-0560">Oxidoreductase</keyword>
<dbReference type="Pfam" id="PF03098">
    <property type="entry name" value="An_peroxidase"/>
    <property type="match status" value="2"/>
</dbReference>
<feature type="region of interest" description="Disordered" evidence="11">
    <location>
        <begin position="62"/>
        <end position="84"/>
    </location>
</feature>
<keyword evidence="5 10" id="KW-0479">Metal-binding</keyword>
<evidence type="ECO:0000256" key="2">
    <source>
        <dbReference type="ARBA" id="ARBA00012313"/>
    </source>
</evidence>
<keyword evidence="3" id="KW-0575">Peroxidase</keyword>
<dbReference type="SUPFAM" id="SSF48113">
    <property type="entry name" value="Heme-dependent peroxidases"/>
    <property type="match status" value="2"/>
</dbReference>
<dbReference type="InterPro" id="IPR010255">
    <property type="entry name" value="Haem_peroxidase_sf"/>
</dbReference>
<accession>A0A8S1HHZ8</accession>
<evidence type="ECO:0000313" key="12">
    <source>
        <dbReference type="EMBL" id="CAD6194592.1"/>
    </source>
</evidence>
<keyword evidence="13" id="KW-1185">Reference proteome</keyword>
<evidence type="ECO:0000256" key="5">
    <source>
        <dbReference type="ARBA" id="ARBA00022723"/>
    </source>
</evidence>
<dbReference type="EMBL" id="CAJGYM010000046">
    <property type="protein sequence ID" value="CAD6194592.1"/>
    <property type="molecule type" value="Genomic_DNA"/>
</dbReference>
<dbReference type="GO" id="GO:0140825">
    <property type="term" value="F:lactoperoxidase activity"/>
    <property type="evidence" value="ECO:0007669"/>
    <property type="project" value="UniProtKB-EC"/>
</dbReference>
<dbReference type="PANTHER" id="PTHR11475:SF131">
    <property type="entry name" value="PEROXIDASE"/>
    <property type="match status" value="1"/>
</dbReference>
<dbReference type="Gene3D" id="1.10.640.10">
    <property type="entry name" value="Haem peroxidase domain superfamily, animal type"/>
    <property type="match status" value="2"/>
</dbReference>
<evidence type="ECO:0000256" key="3">
    <source>
        <dbReference type="ARBA" id="ARBA00022559"/>
    </source>
</evidence>
<dbReference type="AlphaFoldDB" id="A0A8S1HHZ8"/>
<sequence>MSASNTAFLKDHPAVTKTRPEARGSLAAYPRISGSAAATEAKKLDASGSRRIDNVVRRLQTPILTTPRTSPKKRCDSREDTLASRRQRPDFNVLHASLHRLSKKSSAIKQDILVNIESYTIHYILSSSRRNWMDHAQKDEAKDHILVPNGESVENGKPANCPFYSKPTLGSVSCMPYSRSLTVPNRNCAMGARQQANLATSYMDLSQLYGTNEAVRRLRSFKNGRLALRASSGVTDRYGLPPPVPNAEFSAAGCFSSPSKPCFLAGSNRINFLPLSAAFYTIWMRQHNLVADKLKDVNSQWDDEKLFEEARRIVIAQWQHVVYREIVPLLIGKQNLRSMGVRLQENGFDSGYNMKVDASTTNVFSVIGQLFLTMYPGYILSGVNNRRESIASMLNNASILYEKGKLDGVLRFMLTEGVSRPGLHVAQTFKQVLLHRNSSLDMVAMWIQMSRDHGTPSYSDWRRFCNLETFRSFDSLGAHLQKAINLTQLEDLYKDTENIDLLVGGLAEKSMEGGLLGPTFTNFAILCESSSIPKLDPASWREEKVRSLPITLETVEKAIKLGMEQYLRHEESEGRKFRENQPLPSSSALLTHALLMAPKKESLDIARTAAVLREATNVLVTGNGLKRSEKLPSLDLPSLQRMLPLIDVSRVIGNFTPFLGKEPLPKNLCLPEPLPCDHTTKYRTYSGWCNNIKFPKFGNSFVQMRRLLDPAYNDGFDEPRSRSVLGGELPSARRISNFVHAEAPNFHVKFTHMLMQFGQILDHDMMHSPISRGYKPDDPFFPHSHDDGRPRCMPFARSLLGQLSLGFRNQLNQLTSFLDASYLYGSTQCEANRLRLFSGGKLNFTDLGFNKEALPQGDQEKDCRSTLASTSKRCFVAGDERSNEHPGLTVMHNLLLREHNRIARALSSRNVLWNDEKIYQETRRINIAQLQHIVFKEWLPIVMGITNMEKYELRPLSSGYFEGYDPLCDASISQEMSTSAFRFGHSLIRSMFPRMNDKFSNMTKAVNLTEHFSNPSPIYEKNNGHMESILMGLIGTNSMAFDRHITSSVRNHLFAKPGGPLTGLDLAAVNIQRGRDHGVQAYNAYRH</sequence>
<keyword evidence="6" id="KW-0732">Signal</keyword>
<evidence type="ECO:0000256" key="7">
    <source>
        <dbReference type="ARBA" id="ARBA00023002"/>
    </source>
</evidence>
<evidence type="ECO:0000256" key="10">
    <source>
        <dbReference type="PIRSR" id="PIRSR619791-2"/>
    </source>
</evidence>
<dbReference type="GO" id="GO:0006979">
    <property type="term" value="P:response to oxidative stress"/>
    <property type="evidence" value="ECO:0007669"/>
    <property type="project" value="InterPro"/>
</dbReference>
<reference evidence="12" key="1">
    <citation type="submission" date="2020-10" db="EMBL/GenBank/DDBJ databases">
        <authorList>
            <person name="Kikuchi T."/>
        </authorList>
    </citation>
    <scope>NUCLEOTIDE SEQUENCE</scope>
    <source>
        <strain evidence="12">NKZ352</strain>
    </source>
</reference>
<comment type="caution">
    <text evidence="12">The sequence shown here is derived from an EMBL/GenBank/DDBJ whole genome shotgun (WGS) entry which is preliminary data.</text>
</comment>
<keyword evidence="4 10" id="KW-0349">Heme</keyword>
<evidence type="ECO:0000256" key="11">
    <source>
        <dbReference type="SAM" id="MobiDB-lite"/>
    </source>
</evidence>
<dbReference type="InterPro" id="IPR019791">
    <property type="entry name" value="Haem_peroxidase_animal"/>
</dbReference>
<name>A0A8S1HHZ8_9PELO</name>
<keyword evidence="8 10" id="KW-0408">Iron</keyword>